<sequence length="151" mass="17608">MLQEAILKFRSSGPILLPAIIDNYWLGEIKTYEDYAVLPYEVHEPQPLEKVLDMFEMNADLAILYHIVPSSATAYGHECCAYCYPVTERMFKINCKTHTDGLIHELYVTIYNSIEVMSADIFEDLRLHERRGKFIEKREHVQIMNDFNCGL</sequence>
<reference evidence="6 7" key="1">
    <citation type="submission" date="2018-08" db="EMBL/GenBank/DDBJ databases">
        <title>A genome reference for cultivated species of the human gut microbiota.</title>
        <authorList>
            <person name="Zou Y."/>
            <person name="Xue W."/>
            <person name="Luo G."/>
        </authorList>
    </citation>
    <scope>NUCLEOTIDE SEQUENCE [LARGE SCALE GENOMIC DNA]</scope>
    <source>
        <strain evidence="4 9">AF12-25</strain>
        <strain evidence="3 8">AF18-14</strain>
        <strain evidence="5 7">AM30-40</strain>
        <strain evidence="2 6">OM08-13BH</strain>
    </source>
</reference>
<evidence type="ECO:0000313" key="4">
    <source>
        <dbReference type="EMBL" id="RGW50672.1"/>
    </source>
</evidence>
<evidence type="ECO:0000313" key="9">
    <source>
        <dbReference type="Proteomes" id="UP000285469"/>
    </source>
</evidence>
<protein>
    <submittedName>
        <fullName evidence="5">Uncharacterized protein</fullName>
    </submittedName>
</protein>
<evidence type="ECO:0000313" key="5">
    <source>
        <dbReference type="EMBL" id="RHD79883.1"/>
    </source>
</evidence>
<dbReference type="Proteomes" id="UP000283429">
    <property type="component" value="Unassembled WGS sequence"/>
</dbReference>
<dbReference type="EMBL" id="QSTG01000006">
    <property type="protein sequence ID" value="RGM46032.1"/>
    <property type="molecule type" value="Genomic_DNA"/>
</dbReference>
<dbReference type="AlphaFoldDB" id="A0A3E4HH60"/>
<accession>A0A3E4HH60</accession>
<dbReference type="EMBL" id="QSAI01000001">
    <property type="protein sequence ID" value="RGW50672.1"/>
    <property type="molecule type" value="Genomic_DNA"/>
</dbReference>
<dbReference type="EMBL" id="QSJM01000028">
    <property type="protein sequence ID" value="RHD79883.1"/>
    <property type="molecule type" value="Genomic_DNA"/>
</dbReference>
<proteinExistence type="predicted"/>
<dbReference type="EMBL" id="JAJCQG010000038">
    <property type="protein sequence ID" value="MCB7281843.1"/>
    <property type="molecule type" value="Genomic_DNA"/>
</dbReference>
<dbReference type="GeneID" id="60062346"/>
<dbReference type="Proteomes" id="UP001199363">
    <property type="component" value="Unassembled WGS sequence"/>
</dbReference>
<dbReference type="Proteomes" id="UP000285469">
    <property type="component" value="Unassembled WGS sequence"/>
</dbReference>
<dbReference type="EMBL" id="QRXI01000005">
    <property type="protein sequence ID" value="RGT96095.1"/>
    <property type="molecule type" value="Genomic_DNA"/>
</dbReference>
<name>A0A3E4HH60_PHOVU</name>
<evidence type="ECO:0000313" key="8">
    <source>
        <dbReference type="Proteomes" id="UP000283833"/>
    </source>
</evidence>
<dbReference type="Proteomes" id="UP000261003">
    <property type="component" value="Unassembled WGS sequence"/>
</dbReference>
<reference evidence="1" key="2">
    <citation type="submission" date="2021-10" db="EMBL/GenBank/DDBJ databases">
        <title>Collection of gut derived symbiotic bacterial strains cultured from healthy donors.</title>
        <authorList>
            <person name="Lin H."/>
            <person name="Littmann E."/>
            <person name="Kohout C."/>
            <person name="Pamer E.G."/>
        </authorList>
    </citation>
    <scope>NUCLEOTIDE SEQUENCE</scope>
    <source>
        <strain evidence="1">DFI.1.167</strain>
    </source>
</reference>
<evidence type="ECO:0000313" key="7">
    <source>
        <dbReference type="Proteomes" id="UP000283429"/>
    </source>
</evidence>
<dbReference type="RefSeq" id="WP_004312132.1">
    <property type="nucleotide sequence ID" value="NZ_CAXTCG010000145.1"/>
</dbReference>
<organism evidence="5 7">
    <name type="scientific">Phocaeicola vulgatus</name>
    <name type="common">Bacteroides vulgatus</name>
    <dbReference type="NCBI Taxonomy" id="821"/>
    <lineage>
        <taxon>Bacteria</taxon>
        <taxon>Pseudomonadati</taxon>
        <taxon>Bacteroidota</taxon>
        <taxon>Bacteroidia</taxon>
        <taxon>Bacteroidales</taxon>
        <taxon>Bacteroidaceae</taxon>
        <taxon>Phocaeicola</taxon>
    </lineage>
</organism>
<dbReference type="Proteomes" id="UP000283833">
    <property type="component" value="Unassembled WGS sequence"/>
</dbReference>
<comment type="caution">
    <text evidence="5">The sequence shown here is derived from an EMBL/GenBank/DDBJ whole genome shotgun (WGS) entry which is preliminary data.</text>
</comment>
<gene>
    <name evidence="5" type="ORF">DW783_10805</name>
    <name evidence="4" type="ORF">DWV70_00270</name>
    <name evidence="3" type="ORF">DWX04_05105</name>
    <name evidence="2" type="ORF">DXC16_05685</name>
    <name evidence="1" type="ORF">LI282_12450</name>
</gene>
<evidence type="ECO:0000313" key="2">
    <source>
        <dbReference type="EMBL" id="RGM46032.1"/>
    </source>
</evidence>
<evidence type="ECO:0000313" key="6">
    <source>
        <dbReference type="Proteomes" id="UP000261003"/>
    </source>
</evidence>
<evidence type="ECO:0000313" key="1">
    <source>
        <dbReference type="EMBL" id="MCB7281843.1"/>
    </source>
</evidence>
<evidence type="ECO:0000313" key="3">
    <source>
        <dbReference type="EMBL" id="RGT96095.1"/>
    </source>
</evidence>